<dbReference type="EMBL" id="GGEC01028578">
    <property type="protein sequence ID" value="MBX09062.1"/>
    <property type="molecule type" value="Transcribed_RNA"/>
</dbReference>
<organism evidence="2">
    <name type="scientific">Rhizophora mucronata</name>
    <name type="common">Asiatic mangrove</name>
    <dbReference type="NCBI Taxonomy" id="61149"/>
    <lineage>
        <taxon>Eukaryota</taxon>
        <taxon>Viridiplantae</taxon>
        <taxon>Streptophyta</taxon>
        <taxon>Embryophyta</taxon>
        <taxon>Tracheophyta</taxon>
        <taxon>Spermatophyta</taxon>
        <taxon>Magnoliopsida</taxon>
        <taxon>eudicotyledons</taxon>
        <taxon>Gunneridae</taxon>
        <taxon>Pentapetalae</taxon>
        <taxon>rosids</taxon>
        <taxon>fabids</taxon>
        <taxon>Malpighiales</taxon>
        <taxon>Rhizophoraceae</taxon>
        <taxon>Rhizophora</taxon>
    </lineage>
</organism>
<sequence>MLGWSLLISLSALISQGAMNGLVQIHSTEEAYIILEMNKIPMNKQYLLSEEHCLPLMKIT</sequence>
<reference evidence="2" key="1">
    <citation type="submission" date="2018-02" db="EMBL/GenBank/DDBJ databases">
        <title>Rhizophora mucronata_Transcriptome.</title>
        <authorList>
            <person name="Meera S.P."/>
            <person name="Sreeshan A."/>
            <person name="Augustine A."/>
        </authorList>
    </citation>
    <scope>NUCLEOTIDE SEQUENCE</scope>
    <source>
        <tissue evidence="2">Leaf</tissue>
    </source>
</reference>
<evidence type="ECO:0000256" key="1">
    <source>
        <dbReference type="SAM" id="SignalP"/>
    </source>
</evidence>
<proteinExistence type="predicted"/>
<feature type="signal peptide" evidence="1">
    <location>
        <begin position="1"/>
        <end position="17"/>
    </location>
</feature>
<keyword evidence="1" id="KW-0732">Signal</keyword>
<feature type="chain" id="PRO_5015085032" evidence="1">
    <location>
        <begin position="18"/>
        <end position="60"/>
    </location>
</feature>
<accession>A0A2P2KTK4</accession>
<evidence type="ECO:0000313" key="2">
    <source>
        <dbReference type="EMBL" id="MBX09060.1"/>
    </source>
</evidence>
<protein>
    <submittedName>
        <fullName evidence="2">Uncharacterized protein</fullName>
    </submittedName>
</protein>
<dbReference type="AlphaFoldDB" id="A0A2P2KTK4"/>
<name>A0A2P2KTK4_RHIMU</name>
<dbReference type="EMBL" id="GGEC01028576">
    <property type="protein sequence ID" value="MBX09060.1"/>
    <property type="molecule type" value="Transcribed_RNA"/>
</dbReference>